<dbReference type="EMBL" id="FUWZ01000003">
    <property type="protein sequence ID" value="SKA29790.1"/>
    <property type="molecule type" value="Genomic_DNA"/>
</dbReference>
<name>A0A1T4SNG7_9BACT</name>
<dbReference type="OrthoDB" id="676781at2"/>
<dbReference type="InterPro" id="IPR008767">
    <property type="entry name" value="Phage_SPP1_head-tail_adaptor"/>
</dbReference>
<protein>
    <submittedName>
        <fullName evidence="1">Phage head-tail adaptor, putative, SPP1 family</fullName>
    </submittedName>
</protein>
<gene>
    <name evidence="1" type="ORF">SAMN04488128_103173</name>
</gene>
<dbReference type="InterPro" id="IPR038666">
    <property type="entry name" value="SSP1_head-tail_sf"/>
</dbReference>
<keyword evidence="2" id="KW-1185">Reference proteome</keyword>
<reference evidence="2" key="1">
    <citation type="submission" date="2017-02" db="EMBL/GenBank/DDBJ databases">
        <authorList>
            <person name="Varghese N."/>
            <person name="Submissions S."/>
        </authorList>
    </citation>
    <scope>NUCLEOTIDE SEQUENCE [LARGE SCALE GENOMIC DNA]</scope>
    <source>
        <strain evidence="2">DSM 22224</strain>
    </source>
</reference>
<dbReference type="AlphaFoldDB" id="A0A1T4SNG7"/>
<evidence type="ECO:0000313" key="2">
    <source>
        <dbReference type="Proteomes" id="UP000190367"/>
    </source>
</evidence>
<proteinExistence type="predicted"/>
<dbReference type="Gene3D" id="2.40.10.270">
    <property type="entry name" value="Bacteriophage SPP1 head-tail adaptor protein"/>
    <property type="match status" value="1"/>
</dbReference>
<dbReference type="NCBIfam" id="TIGR01563">
    <property type="entry name" value="gp16_SPP1"/>
    <property type="match status" value="1"/>
</dbReference>
<dbReference type="STRING" id="634771.SAMN04488128_103173"/>
<dbReference type="Proteomes" id="UP000190367">
    <property type="component" value="Unassembled WGS sequence"/>
</dbReference>
<dbReference type="Pfam" id="PF05521">
    <property type="entry name" value="Phage_HCP"/>
    <property type="match status" value="1"/>
</dbReference>
<evidence type="ECO:0000313" key="1">
    <source>
        <dbReference type="EMBL" id="SKA29790.1"/>
    </source>
</evidence>
<sequence>MIKTRPIGQLDRRLEAQKLTVTQNGSGGFTETWDTIYTTWAYIGPVKSMRDMVALQNVQGNSYEVFVRYTPSHEVSKDIRFLYEGKILVLNSQQEYTEGRKRFVRLILVEQV</sequence>
<accession>A0A1T4SNG7</accession>
<dbReference type="RefSeq" id="WP_078670547.1">
    <property type="nucleotide sequence ID" value="NZ_FUWZ01000003.1"/>
</dbReference>
<organism evidence="1 2">
    <name type="scientific">Chitinophaga eiseniae</name>
    <dbReference type="NCBI Taxonomy" id="634771"/>
    <lineage>
        <taxon>Bacteria</taxon>
        <taxon>Pseudomonadati</taxon>
        <taxon>Bacteroidota</taxon>
        <taxon>Chitinophagia</taxon>
        <taxon>Chitinophagales</taxon>
        <taxon>Chitinophagaceae</taxon>
        <taxon>Chitinophaga</taxon>
    </lineage>
</organism>